<dbReference type="RefSeq" id="WP_286002833.1">
    <property type="nucleotide sequence ID" value="NZ_CP127295.1"/>
</dbReference>
<dbReference type="InterPro" id="IPR036396">
    <property type="entry name" value="Cyt_P450_sf"/>
</dbReference>
<keyword evidence="4 9" id="KW-0479">Metal-binding</keyword>
<dbReference type="InterPro" id="IPR001128">
    <property type="entry name" value="Cyt_P450"/>
</dbReference>
<keyword evidence="3 9" id="KW-0349">Heme</keyword>
<keyword evidence="5 9" id="KW-0560">Oxidoreductase</keyword>
<dbReference type="InterPro" id="IPR017972">
    <property type="entry name" value="Cyt_P450_CS"/>
</dbReference>
<keyword evidence="7 9" id="KW-0503">Monooxygenase</keyword>
<dbReference type="PROSITE" id="PS00086">
    <property type="entry name" value="CYTOCHROME_P450"/>
    <property type="match status" value="1"/>
</dbReference>
<comment type="function">
    <text evidence="8">Involved in the coupling of aromatic side chains of the heptapeptide of vancomycin.</text>
</comment>
<dbReference type="GO" id="GO:0016705">
    <property type="term" value="F:oxidoreductase activity, acting on paired donors, with incorporation or reduction of molecular oxygen"/>
    <property type="evidence" value="ECO:0007669"/>
    <property type="project" value="InterPro"/>
</dbReference>
<dbReference type="Gene3D" id="1.10.630.10">
    <property type="entry name" value="Cytochrome P450"/>
    <property type="match status" value="1"/>
</dbReference>
<dbReference type="Proteomes" id="UP001239397">
    <property type="component" value="Chromosome"/>
</dbReference>
<evidence type="ECO:0000313" key="11">
    <source>
        <dbReference type="Proteomes" id="UP001239397"/>
    </source>
</evidence>
<dbReference type="GO" id="GO:0005506">
    <property type="term" value="F:iron ion binding"/>
    <property type="evidence" value="ECO:0007669"/>
    <property type="project" value="InterPro"/>
</dbReference>
<name>A0A9Y2K101_9PSEU</name>
<dbReference type="Pfam" id="PF00067">
    <property type="entry name" value="p450"/>
    <property type="match status" value="2"/>
</dbReference>
<evidence type="ECO:0000256" key="7">
    <source>
        <dbReference type="ARBA" id="ARBA00023033"/>
    </source>
</evidence>
<evidence type="ECO:0000256" key="6">
    <source>
        <dbReference type="ARBA" id="ARBA00023004"/>
    </source>
</evidence>
<dbReference type="AlphaFoldDB" id="A0A9Y2K101"/>
<dbReference type="PANTHER" id="PTHR46696">
    <property type="entry name" value="P450, PUTATIVE (EUROFUNG)-RELATED"/>
    <property type="match status" value="1"/>
</dbReference>
<dbReference type="GO" id="GO:0020037">
    <property type="term" value="F:heme binding"/>
    <property type="evidence" value="ECO:0007669"/>
    <property type="project" value="InterPro"/>
</dbReference>
<evidence type="ECO:0000256" key="2">
    <source>
        <dbReference type="ARBA" id="ARBA00010617"/>
    </source>
</evidence>
<dbReference type="CDD" id="cd11029">
    <property type="entry name" value="CYP107-like"/>
    <property type="match status" value="1"/>
</dbReference>
<comment type="pathway">
    <text evidence="1">Antibiotic biosynthesis; vancomycin biosynthesis.</text>
</comment>
<reference evidence="10 11" key="1">
    <citation type="submission" date="2023-06" db="EMBL/GenBank/DDBJ databases">
        <authorList>
            <person name="Oyuntsetseg B."/>
            <person name="Kim S.B."/>
        </authorList>
    </citation>
    <scope>NUCLEOTIDE SEQUENCE [LARGE SCALE GENOMIC DNA]</scope>
    <source>
        <strain evidence="10 11">4-36</strain>
    </source>
</reference>
<evidence type="ECO:0000256" key="1">
    <source>
        <dbReference type="ARBA" id="ARBA00004660"/>
    </source>
</evidence>
<dbReference type="SUPFAM" id="SSF48264">
    <property type="entry name" value="Cytochrome P450"/>
    <property type="match status" value="1"/>
</dbReference>
<dbReference type="InterPro" id="IPR002397">
    <property type="entry name" value="Cyt_P450_B"/>
</dbReference>
<organism evidence="10 11">
    <name type="scientific">Amycolatopsis mongoliensis</name>
    <dbReference type="NCBI Taxonomy" id="715475"/>
    <lineage>
        <taxon>Bacteria</taxon>
        <taxon>Bacillati</taxon>
        <taxon>Actinomycetota</taxon>
        <taxon>Actinomycetes</taxon>
        <taxon>Pseudonocardiales</taxon>
        <taxon>Pseudonocardiaceae</taxon>
        <taxon>Amycolatopsis</taxon>
    </lineage>
</organism>
<dbReference type="FunFam" id="1.10.630.10:FF:000018">
    <property type="entry name" value="Cytochrome P450 monooxygenase"/>
    <property type="match status" value="1"/>
</dbReference>
<dbReference type="PRINTS" id="PR00359">
    <property type="entry name" value="BP450"/>
</dbReference>
<sequence>MTGGDVLRLDTNGQDVHEEGRLLRAEGPAGLVELPGGVRAWAVADAATLRILLTDPRVSKDARAHWTAWREGRIGEDWPLAIWVSVRNMFTSYGADHRRLRALVSKAFTARHVEAMRPEVDRITTELLDRLAHSGAGGEPVDLREGFAYPLPVEVICRLFGVPPGRRSAMRSVVDTIFDTTVTAARAQANALELYELMRGLVADKTANPGDDLTSALITARAEDAGRLDADELVDTLILMLTAGHETTVNLLDHAITALLTHPGQLADVLRGTHTWAAVIEETLRWQAPVPYLPLRYAVEDIVLADGTVIAAGDPILAAYAAAGRDPAEHGPTADRFDLSREDKQHLAFGHGVHFCLGAPLARLEAAIALPALFARFPGLRLAVDPAELATVPSFLSNGHTAIPALLGAGEEPVT</sequence>
<evidence type="ECO:0000256" key="9">
    <source>
        <dbReference type="RuleBase" id="RU000461"/>
    </source>
</evidence>
<dbReference type="KEGG" id="amog:QRX60_23005"/>
<evidence type="ECO:0000256" key="8">
    <source>
        <dbReference type="ARBA" id="ARBA00055433"/>
    </source>
</evidence>
<gene>
    <name evidence="10" type="ORF">QRX60_23005</name>
</gene>
<keyword evidence="11" id="KW-1185">Reference proteome</keyword>
<evidence type="ECO:0000313" key="10">
    <source>
        <dbReference type="EMBL" id="WIY06574.1"/>
    </source>
</evidence>
<evidence type="ECO:0000256" key="4">
    <source>
        <dbReference type="ARBA" id="ARBA00022723"/>
    </source>
</evidence>
<dbReference type="PRINTS" id="PR00385">
    <property type="entry name" value="P450"/>
</dbReference>
<proteinExistence type="inferred from homology"/>
<dbReference type="GO" id="GO:0004497">
    <property type="term" value="F:monooxygenase activity"/>
    <property type="evidence" value="ECO:0007669"/>
    <property type="project" value="UniProtKB-KW"/>
</dbReference>
<comment type="similarity">
    <text evidence="2 9">Belongs to the cytochrome P450 family.</text>
</comment>
<dbReference type="EMBL" id="CP127295">
    <property type="protein sequence ID" value="WIY06574.1"/>
    <property type="molecule type" value="Genomic_DNA"/>
</dbReference>
<dbReference type="PANTHER" id="PTHR46696:SF1">
    <property type="entry name" value="CYTOCHROME P450 YJIB-RELATED"/>
    <property type="match status" value="1"/>
</dbReference>
<protein>
    <submittedName>
        <fullName evidence="10">Cytochrome P450</fullName>
    </submittedName>
</protein>
<accession>A0A9Y2K101</accession>
<evidence type="ECO:0000256" key="5">
    <source>
        <dbReference type="ARBA" id="ARBA00023002"/>
    </source>
</evidence>
<evidence type="ECO:0000256" key="3">
    <source>
        <dbReference type="ARBA" id="ARBA00022617"/>
    </source>
</evidence>
<keyword evidence="6 9" id="KW-0408">Iron</keyword>